<dbReference type="GO" id="GO:0016491">
    <property type="term" value="F:oxidoreductase activity"/>
    <property type="evidence" value="ECO:0007669"/>
    <property type="project" value="InterPro"/>
</dbReference>
<evidence type="ECO:0000313" key="3">
    <source>
        <dbReference type="Proteomes" id="UP001324634"/>
    </source>
</evidence>
<evidence type="ECO:0000313" key="2">
    <source>
        <dbReference type="EMBL" id="WPU66994.1"/>
    </source>
</evidence>
<dbReference type="Gene3D" id="3.40.50.360">
    <property type="match status" value="1"/>
</dbReference>
<evidence type="ECO:0000259" key="1">
    <source>
        <dbReference type="Pfam" id="PF03358"/>
    </source>
</evidence>
<sequence>MFGPKVRKSDSDWKLEETEFRRRYQQQFRHPNYDKHRDAIEEITNEAWKNYQEGKKAPNTVPAGPQYKNSDYELSIDWIASKAAVDEAQKLHDDPSGPSRVLVICGSDRNDLTCPGEISKSYRLSKIAIETLKHEGMEVEFLNLSEMNSQYGQTIYPCKGCVSTSQALCHWPCSCYPNHYLGQVHDWMMDIYPMWVRAHGIMIITPVYWHSAPSALKLMIDRLVCADGGNPDPTSTLGKDALMAKKLELKGWDYPRHLQGRIYSVVVHGDTQGVDQLKNVLTNWLDEIMLIPSGVYGTVGRYIGYYGSYAESHEELDRDHAIMEEVQNSALALAMNVTAERAKKLDTQVPDLHDPRPK</sequence>
<dbReference type="InterPro" id="IPR005025">
    <property type="entry name" value="FMN_Rdtase-like_dom"/>
</dbReference>
<dbReference type="InterPro" id="IPR029039">
    <property type="entry name" value="Flavoprotein-like_sf"/>
</dbReference>
<dbReference type="AlphaFoldDB" id="A0AAX4HUD7"/>
<name>A0AAX4HUD7_9BACT</name>
<proteinExistence type="predicted"/>
<organism evidence="2 3">
    <name type="scientific">Peredibacter starrii</name>
    <dbReference type="NCBI Taxonomy" id="28202"/>
    <lineage>
        <taxon>Bacteria</taxon>
        <taxon>Pseudomonadati</taxon>
        <taxon>Bdellovibrionota</taxon>
        <taxon>Bacteriovoracia</taxon>
        <taxon>Bacteriovoracales</taxon>
        <taxon>Bacteriovoracaceae</taxon>
        <taxon>Peredibacter</taxon>
    </lineage>
</organism>
<dbReference type="EMBL" id="CP139487">
    <property type="protein sequence ID" value="WPU66994.1"/>
    <property type="molecule type" value="Genomic_DNA"/>
</dbReference>
<feature type="domain" description="NADPH-dependent FMN reductase-like" evidence="1">
    <location>
        <begin position="100"/>
        <end position="285"/>
    </location>
</feature>
<protein>
    <submittedName>
        <fullName evidence="2">Flavodoxin family protein</fullName>
    </submittedName>
</protein>
<reference evidence="2 3" key="1">
    <citation type="submission" date="2023-11" db="EMBL/GenBank/DDBJ databases">
        <title>Peredibacter starrii A3.12.</title>
        <authorList>
            <person name="Mitchell R.J."/>
        </authorList>
    </citation>
    <scope>NUCLEOTIDE SEQUENCE [LARGE SCALE GENOMIC DNA]</scope>
    <source>
        <strain evidence="2 3">A3.12</strain>
    </source>
</reference>
<accession>A0AAX4HUD7</accession>
<dbReference type="Pfam" id="PF03358">
    <property type="entry name" value="FMN_red"/>
    <property type="match status" value="1"/>
</dbReference>
<dbReference type="SUPFAM" id="SSF52218">
    <property type="entry name" value="Flavoproteins"/>
    <property type="match status" value="1"/>
</dbReference>
<dbReference type="RefSeq" id="WP_321399751.1">
    <property type="nucleotide sequence ID" value="NZ_CP139487.1"/>
</dbReference>
<keyword evidence="3" id="KW-1185">Reference proteome</keyword>
<dbReference type="Proteomes" id="UP001324634">
    <property type="component" value="Chromosome"/>
</dbReference>
<dbReference type="KEGG" id="psti:SOO65_09545"/>
<gene>
    <name evidence="2" type="ORF">SOO65_09545</name>
</gene>